<accession>A0ACC1K3A4</accession>
<proteinExistence type="predicted"/>
<keyword evidence="2" id="KW-1185">Reference proteome</keyword>
<reference evidence="1" key="1">
    <citation type="submission" date="2022-07" db="EMBL/GenBank/DDBJ databases">
        <title>Phylogenomic reconstructions and comparative analyses of Kickxellomycotina fungi.</title>
        <authorList>
            <person name="Reynolds N.K."/>
            <person name="Stajich J.E."/>
            <person name="Barry K."/>
            <person name="Grigoriev I.V."/>
            <person name="Crous P."/>
            <person name="Smith M.E."/>
        </authorList>
    </citation>
    <scope>NUCLEOTIDE SEQUENCE</scope>
    <source>
        <strain evidence="1">CBS 109366</strain>
    </source>
</reference>
<gene>
    <name evidence="1" type="ORF">IWQ57_001751</name>
</gene>
<sequence length="588" mass="64035">DIDDAVSMRRTAGGFALGVHIADVAQFVVPGSATDGEARARGTTVYLADRRFNMIPEVLSERVCSLRGGQDRYAVSVIWDLDAQYRARGVWFGRTLIRSACEMHYEQAQALLDGARGVEGLDPAMEDALRAGVVELTRAMRALRERRRAAGALELASSEVKFAFDPRTHAVAEMAPKAGLEIHRVIEEAMVFANAAVARRIHQAFPAAALLRRHRSPTPERFERLARAVRAKGFEIDASSNAALARSLQAIAAAATAKDPELVFLAKSMATLAMQEAEYFATGDCAGTADFAHYGLAEPFYTHFTSPIRRYADIIVHRQLLAALAQESAAAEGGPAAVVEARQWVGGAAAQLNERNRQSKLAQRESTELFQSRYVAQRTLGAGESLVADGVVAEVRTNGLIVYVPRFGIRGPVHLRDKAGNINLPLSALSGNARDIDRHIDGCTDFDVDASRLSIRLPINAPVFHLGDPVLRFAVFDRVKVALRVLETRRRRPPVYLTLVSRGSTSVKDVKAYRSTLAPLDRRLHLSAASAKQRAASDPEPPLDAATVAATGGSRKPKKRPAVDYYAVLEKFGDLSLLETRCEPQSLQ</sequence>
<dbReference type="Proteomes" id="UP001140234">
    <property type="component" value="Unassembled WGS sequence"/>
</dbReference>
<protein>
    <submittedName>
        <fullName evidence="1">Uncharacterized protein</fullName>
    </submittedName>
</protein>
<comment type="caution">
    <text evidence="1">The sequence shown here is derived from an EMBL/GenBank/DDBJ whole genome shotgun (WGS) entry which is preliminary data.</text>
</comment>
<name>A0ACC1K3A4_9FUNG</name>
<feature type="non-terminal residue" evidence="1">
    <location>
        <position position="1"/>
    </location>
</feature>
<dbReference type="EMBL" id="JANBUJ010000367">
    <property type="protein sequence ID" value="KAJ2772473.1"/>
    <property type="molecule type" value="Genomic_DNA"/>
</dbReference>
<evidence type="ECO:0000313" key="2">
    <source>
        <dbReference type="Proteomes" id="UP001140234"/>
    </source>
</evidence>
<evidence type="ECO:0000313" key="1">
    <source>
        <dbReference type="EMBL" id="KAJ2772473.1"/>
    </source>
</evidence>
<organism evidence="1 2">
    <name type="scientific">Coemansia nantahalensis</name>
    <dbReference type="NCBI Taxonomy" id="2789366"/>
    <lineage>
        <taxon>Eukaryota</taxon>
        <taxon>Fungi</taxon>
        <taxon>Fungi incertae sedis</taxon>
        <taxon>Zoopagomycota</taxon>
        <taxon>Kickxellomycotina</taxon>
        <taxon>Kickxellomycetes</taxon>
        <taxon>Kickxellales</taxon>
        <taxon>Kickxellaceae</taxon>
        <taxon>Coemansia</taxon>
    </lineage>
</organism>